<proteinExistence type="predicted"/>
<evidence type="ECO:0000313" key="1">
    <source>
        <dbReference type="EMBL" id="HJB38679.1"/>
    </source>
</evidence>
<comment type="caution">
    <text evidence="1">The sequence shown here is derived from an EMBL/GenBank/DDBJ whole genome shotgun (WGS) entry which is preliminary data.</text>
</comment>
<organism evidence="1 2">
    <name type="scientific">Candidatus Acutalibacter ornithocaccae</name>
    <dbReference type="NCBI Taxonomy" id="2838416"/>
    <lineage>
        <taxon>Bacteria</taxon>
        <taxon>Bacillati</taxon>
        <taxon>Bacillota</taxon>
        <taxon>Clostridia</taxon>
        <taxon>Eubacteriales</taxon>
        <taxon>Acutalibacteraceae</taxon>
        <taxon>Acutalibacter</taxon>
    </lineage>
</organism>
<dbReference type="AlphaFoldDB" id="A0A9D2M0N3"/>
<dbReference type="InterPro" id="IPR013494">
    <property type="entry name" value="CHP02678"/>
</dbReference>
<protein>
    <submittedName>
        <fullName evidence="1">TIGR02678 family protein</fullName>
    </submittedName>
</protein>
<dbReference type="NCBIfam" id="TIGR02678">
    <property type="entry name" value="TIGR02678 family protein"/>
    <property type="match status" value="1"/>
</dbReference>
<accession>A0A9D2M0N3</accession>
<dbReference type="EMBL" id="DWXZ01000248">
    <property type="protein sequence ID" value="HJB38679.1"/>
    <property type="molecule type" value="Genomic_DNA"/>
</dbReference>
<dbReference type="Proteomes" id="UP000824214">
    <property type="component" value="Unassembled WGS sequence"/>
</dbReference>
<reference evidence="1" key="1">
    <citation type="journal article" date="2021" name="PeerJ">
        <title>Extensive microbial diversity within the chicken gut microbiome revealed by metagenomics and culture.</title>
        <authorList>
            <person name="Gilroy R."/>
            <person name="Ravi A."/>
            <person name="Getino M."/>
            <person name="Pursley I."/>
            <person name="Horton D.L."/>
            <person name="Alikhan N.F."/>
            <person name="Baker D."/>
            <person name="Gharbi K."/>
            <person name="Hall N."/>
            <person name="Watson M."/>
            <person name="Adriaenssens E.M."/>
            <person name="Foster-Nyarko E."/>
            <person name="Jarju S."/>
            <person name="Secka A."/>
            <person name="Antonio M."/>
            <person name="Oren A."/>
            <person name="Chaudhuri R.R."/>
            <person name="La Ragione R."/>
            <person name="Hildebrand F."/>
            <person name="Pallen M.J."/>
        </authorList>
    </citation>
    <scope>NUCLEOTIDE SEQUENCE</scope>
    <source>
        <strain evidence="1">ChiBcolR8-3208</strain>
    </source>
</reference>
<evidence type="ECO:0000313" key="2">
    <source>
        <dbReference type="Proteomes" id="UP000824214"/>
    </source>
</evidence>
<dbReference type="Pfam" id="PF09661">
    <property type="entry name" value="DUF2398"/>
    <property type="match status" value="1"/>
</dbReference>
<reference evidence="1" key="2">
    <citation type="submission" date="2021-04" db="EMBL/GenBank/DDBJ databases">
        <authorList>
            <person name="Gilroy R."/>
        </authorList>
    </citation>
    <scope>NUCLEOTIDE SEQUENCE</scope>
    <source>
        <strain evidence="1">ChiBcolR8-3208</strain>
    </source>
</reference>
<gene>
    <name evidence="1" type="ORF">H9942_11545</name>
</gene>
<sequence>MYEFRFLLDRFWVTRAENKDLYFAVKRALPHYRRLVNEQLGWNLIVNEAVVKLEKVPAKAMAWMGIQEFQEKLDYCLLCALLLFLSDLDDGEQFLLSSLTEGLEALLAEVQPVDWTRFPHRKSLVRVLQYAQRTGMLLVYDGASEGFGSDQTQEVLYENTGLSRHFPTHFGRDTLHCASIEDYEAFLWEGEEADRGRQRIQRVYRQLALAPALYWSRQNRSDYEYVKNQRSWLNRHLGEAMGGELQIHRNGAFFVLDEESRFGLVHPREAAIPEAALLLCGQLREQVAAGVYPRQEDDTVFLTRREFQQELAQCRQRCGAGWGRRLRELPQEKLAQELVAYMAGWMLLEERDEGFLLYPAVGKWIGHYPAGYQGGPGEEKWDEPLEDA</sequence>
<name>A0A9D2M0N3_9FIRM</name>